<dbReference type="Pfam" id="PF14542">
    <property type="entry name" value="Acetyltransf_CG"/>
    <property type="match status" value="1"/>
</dbReference>
<protein>
    <recommendedName>
        <fullName evidence="5">N-acetyltransferase domain-containing protein</fullName>
    </recommendedName>
</protein>
<organism evidence="3 4">
    <name type="scientific">Planomonospora venezuelensis</name>
    <dbReference type="NCBI Taxonomy" id="1999"/>
    <lineage>
        <taxon>Bacteria</taxon>
        <taxon>Bacillati</taxon>
        <taxon>Actinomycetota</taxon>
        <taxon>Actinomycetes</taxon>
        <taxon>Streptosporangiales</taxon>
        <taxon>Streptosporangiaceae</taxon>
        <taxon>Planomonospora</taxon>
    </lineage>
</organism>
<accession>A0A841CVC0</accession>
<dbReference type="InterPro" id="IPR016181">
    <property type="entry name" value="Acyl_CoA_acyltransferase"/>
</dbReference>
<dbReference type="Gene3D" id="3.40.630.30">
    <property type="match status" value="1"/>
</dbReference>
<evidence type="ECO:0000259" key="1">
    <source>
        <dbReference type="PROSITE" id="PS51186"/>
    </source>
</evidence>
<dbReference type="AlphaFoldDB" id="A0A841CVC0"/>
<dbReference type="CDD" id="cd04301">
    <property type="entry name" value="NAT_SF"/>
    <property type="match status" value="1"/>
</dbReference>
<proteinExistence type="predicted"/>
<dbReference type="Proteomes" id="UP000562352">
    <property type="component" value="Unassembled WGS sequence"/>
</dbReference>
<evidence type="ECO:0000313" key="3">
    <source>
        <dbReference type="EMBL" id="MBB5960773.1"/>
    </source>
</evidence>
<dbReference type="InterPro" id="IPR045057">
    <property type="entry name" value="Gcn5-rel_NAT"/>
</dbReference>
<gene>
    <name evidence="3" type="ORF">FHS22_000011</name>
</gene>
<dbReference type="PROSITE" id="PS51186">
    <property type="entry name" value="GNAT"/>
    <property type="match status" value="1"/>
</dbReference>
<dbReference type="InterPro" id="IPR000182">
    <property type="entry name" value="GNAT_dom"/>
</dbReference>
<dbReference type="EMBL" id="JACHJJ010000001">
    <property type="protein sequence ID" value="MBB5960773.1"/>
    <property type="molecule type" value="Genomic_DNA"/>
</dbReference>
<dbReference type="GO" id="GO:0016747">
    <property type="term" value="F:acyltransferase activity, transferring groups other than amino-acyl groups"/>
    <property type="evidence" value="ECO:0007669"/>
    <property type="project" value="InterPro"/>
</dbReference>
<feature type="domain" description="N-acetyltransferase" evidence="2">
    <location>
        <begin position="6"/>
        <end position="92"/>
    </location>
</feature>
<comment type="caution">
    <text evidence="3">The sequence shown here is derived from an EMBL/GenBank/DDBJ whole genome shotgun (WGS) entry which is preliminary data.</text>
</comment>
<dbReference type="PANTHER" id="PTHR31435:SF10">
    <property type="entry name" value="BSR4717 PROTEIN"/>
    <property type="match status" value="1"/>
</dbReference>
<dbReference type="RefSeq" id="WP_184937113.1">
    <property type="nucleotide sequence ID" value="NZ_BAAAWZ010000001.1"/>
</dbReference>
<sequence>MTVRVTAVPEKNLFEAEVDGEHAGQIEYTRRDGAIVYTHTEVDGPFEGKGVGGALVRAALDAARAEGVKVVPRCSFVRTWIERHPDYADLLGGA</sequence>
<keyword evidence="4" id="KW-1185">Reference proteome</keyword>
<dbReference type="InterPro" id="IPR031165">
    <property type="entry name" value="GNAT_YJDJ"/>
</dbReference>
<feature type="domain" description="N-acetyltransferase" evidence="1">
    <location>
        <begin position="1"/>
        <end position="94"/>
    </location>
</feature>
<evidence type="ECO:0000259" key="2">
    <source>
        <dbReference type="PROSITE" id="PS51729"/>
    </source>
</evidence>
<dbReference type="PROSITE" id="PS51729">
    <property type="entry name" value="GNAT_YJDJ"/>
    <property type="match status" value="1"/>
</dbReference>
<dbReference type="PANTHER" id="PTHR31435">
    <property type="entry name" value="PROTEIN NATD1"/>
    <property type="match status" value="1"/>
</dbReference>
<evidence type="ECO:0008006" key="5">
    <source>
        <dbReference type="Google" id="ProtNLM"/>
    </source>
</evidence>
<name>A0A841CVC0_PLAVE</name>
<reference evidence="3 4" key="1">
    <citation type="submission" date="2020-08" db="EMBL/GenBank/DDBJ databases">
        <title>Genomic Encyclopedia of Type Strains, Phase III (KMG-III): the genomes of soil and plant-associated and newly described type strains.</title>
        <authorList>
            <person name="Whitman W."/>
        </authorList>
    </citation>
    <scope>NUCLEOTIDE SEQUENCE [LARGE SCALE GENOMIC DNA]</scope>
    <source>
        <strain evidence="3 4">CECT 3303</strain>
    </source>
</reference>
<dbReference type="SUPFAM" id="SSF55729">
    <property type="entry name" value="Acyl-CoA N-acyltransferases (Nat)"/>
    <property type="match status" value="1"/>
</dbReference>
<evidence type="ECO:0000313" key="4">
    <source>
        <dbReference type="Proteomes" id="UP000562352"/>
    </source>
</evidence>